<reference evidence="1" key="1">
    <citation type="journal article" date="2023" name="Science">
        <title>Elucidation of the pathway for biosynthesis of saponin adjuvants from the soapbark tree.</title>
        <authorList>
            <person name="Reed J."/>
            <person name="Orme A."/>
            <person name="El-Demerdash A."/>
            <person name="Owen C."/>
            <person name="Martin L.B.B."/>
            <person name="Misra R.C."/>
            <person name="Kikuchi S."/>
            <person name="Rejzek M."/>
            <person name="Martin A.C."/>
            <person name="Harkess A."/>
            <person name="Leebens-Mack J."/>
            <person name="Louveau T."/>
            <person name="Stephenson M.J."/>
            <person name="Osbourn A."/>
        </authorList>
    </citation>
    <scope>NUCLEOTIDE SEQUENCE</scope>
    <source>
        <strain evidence="1">S10</strain>
    </source>
</reference>
<protein>
    <submittedName>
        <fullName evidence="1">Uncharacterized protein</fullName>
    </submittedName>
</protein>
<dbReference type="KEGG" id="qsa:O6P43_028406"/>
<accession>A0AAD7KY22</accession>
<comment type="caution">
    <text evidence="1">The sequence shown here is derived from an EMBL/GenBank/DDBJ whole genome shotgun (WGS) entry which is preliminary data.</text>
</comment>
<sequence length="81" mass="9455">MPKKLFPSENLDDAASAINHYSSLYICQRKWRIFVLIGVWYSLITNQLNLSQNSNIYKPEEYIFVRCCAESKLMMISISCI</sequence>
<gene>
    <name evidence="1" type="ORF">O6P43_028406</name>
</gene>
<organism evidence="1 2">
    <name type="scientific">Quillaja saponaria</name>
    <name type="common">Soap bark tree</name>
    <dbReference type="NCBI Taxonomy" id="32244"/>
    <lineage>
        <taxon>Eukaryota</taxon>
        <taxon>Viridiplantae</taxon>
        <taxon>Streptophyta</taxon>
        <taxon>Embryophyta</taxon>
        <taxon>Tracheophyta</taxon>
        <taxon>Spermatophyta</taxon>
        <taxon>Magnoliopsida</taxon>
        <taxon>eudicotyledons</taxon>
        <taxon>Gunneridae</taxon>
        <taxon>Pentapetalae</taxon>
        <taxon>rosids</taxon>
        <taxon>fabids</taxon>
        <taxon>Fabales</taxon>
        <taxon>Quillajaceae</taxon>
        <taxon>Quillaja</taxon>
    </lineage>
</organism>
<dbReference type="AlphaFoldDB" id="A0AAD7KY22"/>
<dbReference type="EMBL" id="JARAOO010000012">
    <property type="protein sequence ID" value="KAJ7947853.1"/>
    <property type="molecule type" value="Genomic_DNA"/>
</dbReference>
<name>A0AAD7KY22_QUISA</name>
<keyword evidence="2" id="KW-1185">Reference proteome</keyword>
<dbReference type="Proteomes" id="UP001163823">
    <property type="component" value="Chromosome 12"/>
</dbReference>
<evidence type="ECO:0000313" key="2">
    <source>
        <dbReference type="Proteomes" id="UP001163823"/>
    </source>
</evidence>
<evidence type="ECO:0000313" key="1">
    <source>
        <dbReference type="EMBL" id="KAJ7947853.1"/>
    </source>
</evidence>
<proteinExistence type="predicted"/>